<dbReference type="NCBIfam" id="TIGR04183">
    <property type="entry name" value="Por_Secre_tail"/>
    <property type="match status" value="1"/>
</dbReference>
<keyword evidence="1 2" id="KW-0732">Signal</keyword>
<reference evidence="4 5" key="1">
    <citation type="journal article" date="2013" name="Int. J. Syst. Evol. Microbiol.">
        <title>Kordia antarctica sp. nov., isolated from Antarctic seawater.</title>
        <authorList>
            <person name="Baek K."/>
            <person name="Choi A."/>
            <person name="Kang I."/>
            <person name="Lee K."/>
            <person name="Cho J.C."/>
        </authorList>
    </citation>
    <scope>NUCLEOTIDE SEQUENCE [LARGE SCALE GENOMIC DNA]</scope>
    <source>
        <strain evidence="4 5">IMCC3317</strain>
    </source>
</reference>
<evidence type="ECO:0000313" key="4">
    <source>
        <dbReference type="EMBL" id="QHI35088.1"/>
    </source>
</evidence>
<dbReference type="Proteomes" id="UP000464657">
    <property type="component" value="Chromosome"/>
</dbReference>
<dbReference type="AlphaFoldDB" id="A0A7L4ZEC5"/>
<gene>
    <name evidence="4" type="ORF">IMCC3317_04340</name>
</gene>
<dbReference type="KEGG" id="kan:IMCC3317_04340"/>
<organism evidence="4 5">
    <name type="scientific">Kordia antarctica</name>
    <dbReference type="NCBI Taxonomy" id="1218801"/>
    <lineage>
        <taxon>Bacteria</taxon>
        <taxon>Pseudomonadati</taxon>
        <taxon>Bacteroidota</taxon>
        <taxon>Flavobacteriia</taxon>
        <taxon>Flavobacteriales</taxon>
        <taxon>Flavobacteriaceae</taxon>
        <taxon>Kordia</taxon>
    </lineage>
</organism>
<evidence type="ECO:0000313" key="5">
    <source>
        <dbReference type="Proteomes" id="UP000464657"/>
    </source>
</evidence>
<evidence type="ECO:0000259" key="3">
    <source>
        <dbReference type="Pfam" id="PF18962"/>
    </source>
</evidence>
<protein>
    <recommendedName>
        <fullName evidence="3">Secretion system C-terminal sorting domain-containing protein</fullName>
    </recommendedName>
</protein>
<feature type="domain" description="Secretion system C-terminal sorting" evidence="3">
    <location>
        <begin position="87"/>
        <end position="155"/>
    </location>
</feature>
<dbReference type="EMBL" id="CP019288">
    <property type="protein sequence ID" value="QHI35088.1"/>
    <property type="molecule type" value="Genomic_DNA"/>
</dbReference>
<dbReference type="InterPro" id="IPR026444">
    <property type="entry name" value="Secre_tail"/>
</dbReference>
<dbReference type="OrthoDB" id="9768786at2"/>
<proteinExistence type="predicted"/>
<sequence length="160" mass="17362">MKYKQVKHMTFCFLMGTGFLFAQESVNTAGGTATGSTGNSTFSVGQVTYTLNTGSNGSLSQGVQQSFEISTTLGIEQTGIQLEVAAYPNPTTDFINLRLKNTDVSGLSFQMVDVSGRVIASKKLTTATTIIPMQKLPTAIYFISILRNKKIIKTFKIIKK</sequence>
<keyword evidence="5" id="KW-1185">Reference proteome</keyword>
<dbReference type="RefSeq" id="WP_160127858.1">
    <property type="nucleotide sequence ID" value="NZ_CP019288.1"/>
</dbReference>
<evidence type="ECO:0000256" key="2">
    <source>
        <dbReference type="SAM" id="SignalP"/>
    </source>
</evidence>
<accession>A0A7L4ZEC5</accession>
<feature type="signal peptide" evidence="2">
    <location>
        <begin position="1"/>
        <end position="22"/>
    </location>
</feature>
<evidence type="ECO:0000256" key="1">
    <source>
        <dbReference type="ARBA" id="ARBA00022729"/>
    </source>
</evidence>
<dbReference type="Pfam" id="PF18962">
    <property type="entry name" value="Por_Secre_tail"/>
    <property type="match status" value="1"/>
</dbReference>
<feature type="chain" id="PRO_5029671795" description="Secretion system C-terminal sorting domain-containing protein" evidence="2">
    <location>
        <begin position="23"/>
        <end position="160"/>
    </location>
</feature>
<name>A0A7L4ZEC5_9FLAO</name>